<protein>
    <submittedName>
        <fullName evidence="1">Uncharacterized protein</fullName>
    </submittedName>
</protein>
<dbReference type="InterPro" id="IPR032675">
    <property type="entry name" value="LRR_dom_sf"/>
</dbReference>
<comment type="caution">
    <text evidence="1">The sequence shown here is derived from an EMBL/GenBank/DDBJ whole genome shotgun (WGS) entry which is preliminary data.</text>
</comment>
<dbReference type="Gene3D" id="3.80.10.10">
    <property type="entry name" value="Ribonuclease Inhibitor"/>
    <property type="match status" value="1"/>
</dbReference>
<sequence length="497" mass="56259">MPGLAVPTVSNLSTLFKSVRLGALNLLGQKKDIINRLPDETLSEIFLHATALLATETFPPLLDDEIMCKTPVISQNNQSTPFPLSQVCRRWRAIVQHTSSMWRSIAILHPNKRHLYRTKLWLTYARNQELDIMIDQSSDLSEEEIETTSELLKLLAHGKRLYRWSSLDVQLCREAAYLLSTQLDELRLAKSQALCTANIWILEPMDENVVDTMWKALNGITSLYELQWRADGSRVGITPSHTFGRQLQFLKISIPVPVDHAIRNLRYCSDLKVLTLHFSGLASSSSSILPFVELKHLDTLVVRSTDPLVDFFLHCTFPSLKSLEVDQITETEAPYVLQMLRRSRCELQVFVARFPRLSSDTLIDWIKSPSLQSLETLCLAGVDVTDEVLTALTWPPSDTCAMDSSITYLPKLEHLGLTHCGPSITSDIFIRMLGSRFWPAPQRGTVGHIKNVRAELITAILTVSVKTSQMEQYERTIKDCASRTEGWGERRLTIQEA</sequence>
<dbReference type="InParanoid" id="A0A409XXY2"/>
<gene>
    <name evidence="1" type="ORF">CVT26_008613</name>
</gene>
<dbReference type="Gene3D" id="1.20.1280.50">
    <property type="match status" value="1"/>
</dbReference>
<dbReference type="Proteomes" id="UP000284706">
    <property type="component" value="Unassembled WGS sequence"/>
</dbReference>
<reference evidence="1 2" key="1">
    <citation type="journal article" date="2018" name="Evol. Lett.">
        <title>Horizontal gene cluster transfer increased hallucinogenic mushroom diversity.</title>
        <authorList>
            <person name="Reynolds H.T."/>
            <person name="Vijayakumar V."/>
            <person name="Gluck-Thaler E."/>
            <person name="Korotkin H.B."/>
            <person name="Matheny P.B."/>
            <person name="Slot J.C."/>
        </authorList>
    </citation>
    <scope>NUCLEOTIDE SEQUENCE [LARGE SCALE GENOMIC DNA]</scope>
    <source>
        <strain evidence="1 2">SRW20</strain>
    </source>
</reference>
<dbReference type="EMBL" id="NHYE01001421">
    <property type="protein sequence ID" value="PPQ95585.1"/>
    <property type="molecule type" value="Genomic_DNA"/>
</dbReference>
<dbReference type="SUPFAM" id="SSF52047">
    <property type="entry name" value="RNI-like"/>
    <property type="match status" value="1"/>
</dbReference>
<name>A0A409XXY2_9AGAR</name>
<evidence type="ECO:0000313" key="2">
    <source>
        <dbReference type="Proteomes" id="UP000284706"/>
    </source>
</evidence>
<organism evidence="1 2">
    <name type="scientific">Gymnopilus dilepis</name>
    <dbReference type="NCBI Taxonomy" id="231916"/>
    <lineage>
        <taxon>Eukaryota</taxon>
        <taxon>Fungi</taxon>
        <taxon>Dikarya</taxon>
        <taxon>Basidiomycota</taxon>
        <taxon>Agaricomycotina</taxon>
        <taxon>Agaricomycetes</taxon>
        <taxon>Agaricomycetidae</taxon>
        <taxon>Agaricales</taxon>
        <taxon>Agaricineae</taxon>
        <taxon>Hymenogastraceae</taxon>
        <taxon>Gymnopilus</taxon>
    </lineage>
</organism>
<dbReference type="AlphaFoldDB" id="A0A409XXY2"/>
<proteinExistence type="predicted"/>
<keyword evidence="2" id="KW-1185">Reference proteome</keyword>
<accession>A0A409XXY2</accession>
<dbReference type="OrthoDB" id="2269034at2759"/>
<evidence type="ECO:0000313" key="1">
    <source>
        <dbReference type="EMBL" id="PPQ95585.1"/>
    </source>
</evidence>